<feature type="domain" description="HpcH/HpaI aldolase/citrate lyase" evidence="4">
    <location>
        <begin position="21"/>
        <end position="243"/>
    </location>
</feature>
<dbReference type="InterPro" id="IPR013096">
    <property type="entry name" value="Cupin_2"/>
</dbReference>
<sequence length="474" mass="51177">MKTAALKKFRSRLQQQQPVVGLWVTLESASLTEMAVALGVDWVVVDAEHGHLDWKDISEHIRAALRSDTVVLVRLAERSTALTKRALDIGADGVVIPWIETAEQLSEAVRDCRYPPEGRRGIGGERATAWGQCMAQHTAEANEQVLVVPILESIHAIPNIQQLAAVDGVDVFFFGPADFSASAGFRGQWEGPGIAQQILQLKDALLAAGRHCGLLTTSIENLLQRQTQGFRMLGLGTDTGLLLRSLHQTLASVGRDCLPAASLDARDSRPLQPVLQERPTGMQPDRTALIADPTAGFDLELQAGVGVRPLVGAHNSARRLTTSLVTLQPGASLDYHTHPFSESITVLSGQLEMLVEGRVYRLGPLDNITIPRWLPHAAHNPDSSTPTKLHTAMASDTPARTLVSQSFTEVEMPDDSVGLPGAERVTRIRTAVQVQGVGPNTTFVDHFNADLLPGLEMSGGYARFLPGGRLPAHL</sequence>
<evidence type="ECO:0000313" key="7">
    <source>
        <dbReference type="Proteomes" id="UP000321083"/>
    </source>
</evidence>
<feature type="non-terminal residue" evidence="6">
    <location>
        <position position="474"/>
    </location>
</feature>
<dbReference type="GO" id="GO:0016832">
    <property type="term" value="F:aldehyde-lyase activity"/>
    <property type="evidence" value="ECO:0007669"/>
    <property type="project" value="TreeGrafter"/>
</dbReference>
<organism evidence="6 7">
    <name type="scientific">Planctomyces bekefii</name>
    <dbReference type="NCBI Taxonomy" id="1653850"/>
    <lineage>
        <taxon>Bacteria</taxon>
        <taxon>Pseudomonadati</taxon>
        <taxon>Planctomycetota</taxon>
        <taxon>Planctomycetia</taxon>
        <taxon>Planctomycetales</taxon>
        <taxon>Planctomycetaceae</taxon>
        <taxon>Planctomyces</taxon>
    </lineage>
</organism>
<dbReference type="Gene3D" id="3.20.20.60">
    <property type="entry name" value="Phosphoenolpyruvate-binding domains"/>
    <property type="match status" value="1"/>
</dbReference>
<dbReference type="InterPro" id="IPR011051">
    <property type="entry name" value="RmlC_Cupin_sf"/>
</dbReference>
<dbReference type="EMBL" id="SRHE01000190">
    <property type="protein sequence ID" value="TWW09736.1"/>
    <property type="molecule type" value="Genomic_DNA"/>
</dbReference>
<reference evidence="6 7" key="2">
    <citation type="submission" date="2019-08" db="EMBL/GenBank/DDBJ databases">
        <authorList>
            <person name="Henke P."/>
        </authorList>
    </citation>
    <scope>NUCLEOTIDE SEQUENCE [LARGE SCALE GENOMIC DNA]</scope>
    <source>
        <strain evidence="6">Phe10_nw2017</strain>
    </source>
</reference>
<dbReference type="Gene3D" id="2.60.120.10">
    <property type="entry name" value="Jelly Rolls"/>
    <property type="match status" value="1"/>
</dbReference>
<dbReference type="InterPro" id="IPR005000">
    <property type="entry name" value="Aldolase/citrate-lyase_domain"/>
</dbReference>
<evidence type="ECO:0008006" key="8">
    <source>
        <dbReference type="Google" id="ProtNLM"/>
    </source>
</evidence>
<evidence type="ECO:0000256" key="1">
    <source>
        <dbReference type="ARBA" id="ARBA00005568"/>
    </source>
</evidence>
<dbReference type="GO" id="GO:0005737">
    <property type="term" value="C:cytoplasm"/>
    <property type="evidence" value="ECO:0007669"/>
    <property type="project" value="TreeGrafter"/>
</dbReference>
<evidence type="ECO:0000313" key="6">
    <source>
        <dbReference type="EMBL" id="TWW09736.1"/>
    </source>
</evidence>
<comment type="similarity">
    <text evidence="1">Belongs to the HpcH/HpaI aldolase family.</text>
</comment>
<dbReference type="Proteomes" id="UP000321083">
    <property type="component" value="Unassembled WGS sequence"/>
</dbReference>
<dbReference type="Pfam" id="PF03328">
    <property type="entry name" value="HpcH_HpaI"/>
    <property type="match status" value="1"/>
</dbReference>
<reference evidence="6 7" key="1">
    <citation type="submission" date="2019-08" db="EMBL/GenBank/DDBJ databases">
        <title>100 year-old enigma solved: identification of Planctomyces bekefii, the type genus and species of the phylum Planctomycetes.</title>
        <authorList>
            <person name="Svetlana D.N."/>
            <person name="Overmann J."/>
        </authorList>
    </citation>
    <scope>NUCLEOTIDE SEQUENCE [LARGE SCALE GENOMIC DNA]</scope>
    <source>
        <strain evidence="6">Phe10_nw2017</strain>
    </source>
</reference>
<evidence type="ECO:0000256" key="2">
    <source>
        <dbReference type="ARBA" id="ARBA00022723"/>
    </source>
</evidence>
<dbReference type="CDD" id="cd02209">
    <property type="entry name" value="cupin_XRE_C"/>
    <property type="match status" value="1"/>
</dbReference>
<dbReference type="PANTHER" id="PTHR30502">
    <property type="entry name" value="2-KETO-3-DEOXY-L-RHAMNONATE ALDOLASE"/>
    <property type="match status" value="1"/>
</dbReference>
<dbReference type="InterPro" id="IPR050251">
    <property type="entry name" value="HpcH-HpaI_aldolase"/>
</dbReference>
<dbReference type="InterPro" id="IPR040442">
    <property type="entry name" value="Pyrv_kinase-like_dom_sf"/>
</dbReference>
<comment type="caution">
    <text evidence="6">The sequence shown here is derived from an EMBL/GenBank/DDBJ whole genome shotgun (WGS) entry which is preliminary data.</text>
</comment>
<keyword evidence="7" id="KW-1185">Reference proteome</keyword>
<dbReference type="SUPFAM" id="SSF51621">
    <property type="entry name" value="Phosphoenolpyruvate/pyruvate domain"/>
    <property type="match status" value="1"/>
</dbReference>
<evidence type="ECO:0000259" key="4">
    <source>
        <dbReference type="Pfam" id="PF03328"/>
    </source>
</evidence>
<proteinExistence type="inferred from homology"/>
<dbReference type="PANTHER" id="PTHR30502:SF0">
    <property type="entry name" value="PHOSPHOENOLPYRUVATE CARBOXYLASE FAMILY PROTEIN"/>
    <property type="match status" value="1"/>
</dbReference>
<dbReference type="InterPro" id="IPR014710">
    <property type="entry name" value="RmlC-like_jellyroll"/>
</dbReference>
<dbReference type="AlphaFoldDB" id="A0A5C6M4S9"/>
<gene>
    <name evidence="6" type="ORF">E3A20_11330</name>
</gene>
<dbReference type="SUPFAM" id="SSF51182">
    <property type="entry name" value="RmlC-like cupins"/>
    <property type="match status" value="1"/>
</dbReference>
<evidence type="ECO:0000259" key="5">
    <source>
        <dbReference type="Pfam" id="PF07883"/>
    </source>
</evidence>
<keyword evidence="3" id="KW-0456">Lyase</keyword>
<dbReference type="GO" id="GO:0046872">
    <property type="term" value="F:metal ion binding"/>
    <property type="evidence" value="ECO:0007669"/>
    <property type="project" value="UniProtKB-KW"/>
</dbReference>
<keyword evidence="2" id="KW-0479">Metal-binding</keyword>
<feature type="domain" description="Cupin type-2" evidence="5">
    <location>
        <begin position="324"/>
        <end position="389"/>
    </location>
</feature>
<dbReference type="Pfam" id="PF07883">
    <property type="entry name" value="Cupin_2"/>
    <property type="match status" value="1"/>
</dbReference>
<protein>
    <recommendedName>
        <fullName evidence="8">Cupin domain-containing protein</fullName>
    </recommendedName>
</protein>
<accession>A0A5C6M4S9</accession>
<name>A0A5C6M4S9_9PLAN</name>
<evidence type="ECO:0000256" key="3">
    <source>
        <dbReference type="ARBA" id="ARBA00023239"/>
    </source>
</evidence>
<dbReference type="InterPro" id="IPR015813">
    <property type="entry name" value="Pyrv/PenolPyrv_kinase-like_dom"/>
</dbReference>